<feature type="transmembrane region" description="Helical" evidence="9">
    <location>
        <begin position="100"/>
        <end position="117"/>
    </location>
</feature>
<sequence>MDIFRKSVLQFLPQQCFDEFFVDFNFFHAFCLKLAITKGLGIGIILGSVLVKVPQIVKILKAKSAEGINLFGVLLELMGVAASAAYCLANGYPFSSWGETFFLVIETAAIAFLILFYNQKKEGAYSFLIVFTTLCYILGSGFTPINILSFLQLASVPVVISGKLVQVVENYKNGHTGQLSAITVSLLFLGSSARIFTSIQETGDWLIIFNYISAAVVNFFLVFQMVLYWNVVPQKLKKSD</sequence>
<keyword evidence="6 8" id="KW-0472">Membrane</keyword>
<keyword evidence="5 8" id="KW-1133">Transmembrane helix</keyword>
<proteinExistence type="inferred from homology"/>
<protein>
    <recommendedName>
        <fullName evidence="8">Mannose-P-dolichol utilization defect 1 protein homolog</fullName>
    </recommendedName>
</protein>
<evidence type="ECO:0000256" key="4">
    <source>
        <dbReference type="ARBA" id="ARBA00022737"/>
    </source>
</evidence>
<accession>A0ABM1AZG8</accession>
<comment type="subcellular location">
    <subcellularLocation>
        <location evidence="1 8">Membrane</location>
        <topology evidence="1 8">Multi-pass membrane protein</topology>
    </subcellularLocation>
</comment>
<dbReference type="InterPro" id="IPR006603">
    <property type="entry name" value="PQ-loop_rpt"/>
</dbReference>
<dbReference type="Gene3D" id="1.20.1280.290">
    <property type="match status" value="2"/>
</dbReference>
<dbReference type="PANTHER" id="PTHR12226:SF2">
    <property type="entry name" value="MANNOSE-P-DOLICHOL UTILIZATION DEFECT 1 PROTEIN"/>
    <property type="match status" value="1"/>
</dbReference>
<keyword evidence="3 8" id="KW-0812">Transmembrane</keyword>
<evidence type="ECO:0000313" key="11">
    <source>
        <dbReference type="RefSeq" id="XP_013771676.1"/>
    </source>
</evidence>
<name>A0ABM1AZG8_LIMPO</name>
<dbReference type="InterPro" id="IPR016817">
    <property type="entry name" value="MannP-dilichol_defect-1"/>
</dbReference>
<feature type="transmembrane region" description="Helical" evidence="9">
    <location>
        <begin position="124"/>
        <end position="141"/>
    </location>
</feature>
<evidence type="ECO:0000256" key="3">
    <source>
        <dbReference type="ARBA" id="ARBA00022692"/>
    </source>
</evidence>
<dbReference type="GeneID" id="106456851"/>
<evidence type="ECO:0000256" key="9">
    <source>
        <dbReference type="SAM" id="Phobius"/>
    </source>
</evidence>
<keyword evidence="10" id="KW-1185">Reference proteome</keyword>
<evidence type="ECO:0000256" key="5">
    <source>
        <dbReference type="ARBA" id="ARBA00022989"/>
    </source>
</evidence>
<evidence type="ECO:0000256" key="2">
    <source>
        <dbReference type="ARBA" id="ARBA00022448"/>
    </source>
</evidence>
<gene>
    <name evidence="11" type="primary">LOC106456851</name>
</gene>
<evidence type="ECO:0000313" key="10">
    <source>
        <dbReference type="Proteomes" id="UP000694941"/>
    </source>
</evidence>
<feature type="transmembrane region" description="Helical" evidence="9">
    <location>
        <begin position="71"/>
        <end position="94"/>
    </location>
</feature>
<organism evidence="10 11">
    <name type="scientific">Limulus polyphemus</name>
    <name type="common">Atlantic horseshoe crab</name>
    <dbReference type="NCBI Taxonomy" id="6850"/>
    <lineage>
        <taxon>Eukaryota</taxon>
        <taxon>Metazoa</taxon>
        <taxon>Ecdysozoa</taxon>
        <taxon>Arthropoda</taxon>
        <taxon>Chelicerata</taxon>
        <taxon>Merostomata</taxon>
        <taxon>Xiphosura</taxon>
        <taxon>Limulidae</taxon>
        <taxon>Limulus</taxon>
    </lineage>
</organism>
<dbReference type="Pfam" id="PF04193">
    <property type="entry name" value="PQ-loop"/>
    <property type="match status" value="2"/>
</dbReference>
<reference evidence="11" key="1">
    <citation type="submission" date="2025-08" db="UniProtKB">
        <authorList>
            <consortium name="RefSeq"/>
        </authorList>
    </citation>
    <scope>IDENTIFICATION</scope>
    <source>
        <tissue evidence="11">Muscle</tissue>
    </source>
</reference>
<dbReference type="PANTHER" id="PTHR12226">
    <property type="entry name" value="MANNOSE-P-DOLICHOL UTILIZATION DEFECT 1 LEC35 -RELATED"/>
    <property type="match status" value="1"/>
</dbReference>
<dbReference type="PIRSF" id="PIRSF023381">
    <property type="entry name" value="MannP-dilichol_defect-1p"/>
    <property type="match status" value="1"/>
</dbReference>
<dbReference type="RefSeq" id="XP_013771676.1">
    <property type="nucleotide sequence ID" value="XM_013916222.2"/>
</dbReference>
<evidence type="ECO:0000256" key="1">
    <source>
        <dbReference type="ARBA" id="ARBA00004141"/>
    </source>
</evidence>
<comment type="similarity">
    <text evidence="7 8">Belongs to the MPDU1 (TC 2.A.43.3) family.</text>
</comment>
<keyword evidence="4" id="KW-0677">Repeat</keyword>
<feature type="transmembrane region" description="Helical" evidence="9">
    <location>
        <begin position="27"/>
        <end position="51"/>
    </location>
</feature>
<keyword evidence="2" id="KW-0813">Transport</keyword>
<evidence type="ECO:0000256" key="6">
    <source>
        <dbReference type="ARBA" id="ARBA00023136"/>
    </source>
</evidence>
<feature type="transmembrane region" description="Helical" evidence="9">
    <location>
        <begin position="208"/>
        <end position="229"/>
    </location>
</feature>
<feature type="transmembrane region" description="Helical" evidence="9">
    <location>
        <begin position="177"/>
        <end position="196"/>
    </location>
</feature>
<evidence type="ECO:0000256" key="7">
    <source>
        <dbReference type="ARBA" id="ARBA00038475"/>
    </source>
</evidence>
<dbReference type="SMART" id="SM00679">
    <property type="entry name" value="CTNS"/>
    <property type="match status" value="2"/>
</dbReference>
<dbReference type="Proteomes" id="UP000694941">
    <property type="component" value="Unplaced"/>
</dbReference>
<evidence type="ECO:0000256" key="8">
    <source>
        <dbReference type="PIRNR" id="PIRNR023381"/>
    </source>
</evidence>